<dbReference type="InterPro" id="IPR051426">
    <property type="entry name" value="Peflin/Sorcin_CaBP"/>
</dbReference>
<protein>
    <recommendedName>
        <fullName evidence="6">EF-hand domain-containing protein</fullName>
    </recommendedName>
</protein>
<accession>A0A2G8JJV2</accession>
<keyword evidence="4" id="KW-0677">Repeat</keyword>
<dbReference type="SMART" id="SM00054">
    <property type="entry name" value="EFh"/>
    <property type="match status" value="3"/>
</dbReference>
<keyword evidence="2" id="KW-0963">Cytoplasm</keyword>
<evidence type="ECO:0000256" key="1">
    <source>
        <dbReference type="ARBA" id="ARBA00004496"/>
    </source>
</evidence>
<dbReference type="GO" id="GO:0005737">
    <property type="term" value="C:cytoplasm"/>
    <property type="evidence" value="ECO:0007669"/>
    <property type="project" value="UniProtKB-SubCell"/>
</dbReference>
<comment type="subcellular location">
    <subcellularLocation>
        <location evidence="1">Cytoplasm</location>
    </subcellularLocation>
</comment>
<dbReference type="InterPro" id="IPR002048">
    <property type="entry name" value="EF_hand_dom"/>
</dbReference>
<evidence type="ECO:0000259" key="6">
    <source>
        <dbReference type="PROSITE" id="PS50222"/>
    </source>
</evidence>
<evidence type="ECO:0000313" key="7">
    <source>
        <dbReference type="EMBL" id="PIK36023.1"/>
    </source>
</evidence>
<dbReference type="InterPro" id="IPR011992">
    <property type="entry name" value="EF-hand-dom_pair"/>
</dbReference>
<dbReference type="SUPFAM" id="SSF47473">
    <property type="entry name" value="EF-hand"/>
    <property type="match status" value="1"/>
</dbReference>
<dbReference type="PANTHER" id="PTHR46212:SF9">
    <property type="entry name" value="PROGRAMMED CELL DEATH PROTEIN 6"/>
    <property type="match status" value="1"/>
</dbReference>
<keyword evidence="8" id="KW-1185">Reference proteome</keyword>
<evidence type="ECO:0000256" key="5">
    <source>
        <dbReference type="ARBA" id="ARBA00022837"/>
    </source>
</evidence>
<keyword evidence="3" id="KW-0479">Metal-binding</keyword>
<evidence type="ECO:0000256" key="4">
    <source>
        <dbReference type="ARBA" id="ARBA00022737"/>
    </source>
</evidence>
<dbReference type="PROSITE" id="PS50222">
    <property type="entry name" value="EF_HAND_2"/>
    <property type="match status" value="1"/>
</dbReference>
<dbReference type="PANTHER" id="PTHR46212">
    <property type="entry name" value="PEFLIN"/>
    <property type="match status" value="1"/>
</dbReference>
<dbReference type="InterPro" id="IPR018247">
    <property type="entry name" value="EF_Hand_1_Ca_BS"/>
</dbReference>
<comment type="caution">
    <text evidence="7">The sequence shown here is derived from an EMBL/GenBank/DDBJ whole genome shotgun (WGS) entry which is preliminary data.</text>
</comment>
<evidence type="ECO:0000313" key="8">
    <source>
        <dbReference type="Proteomes" id="UP000230750"/>
    </source>
</evidence>
<dbReference type="Pfam" id="PF13499">
    <property type="entry name" value="EF-hand_7"/>
    <property type="match status" value="1"/>
</dbReference>
<dbReference type="EMBL" id="MRZV01001759">
    <property type="protein sequence ID" value="PIK36023.1"/>
    <property type="molecule type" value="Genomic_DNA"/>
</dbReference>
<gene>
    <name evidence="7" type="ORF">BSL78_27145</name>
</gene>
<proteinExistence type="predicted"/>
<dbReference type="OrthoDB" id="186625at2759"/>
<dbReference type="PROSITE" id="PS00018">
    <property type="entry name" value="EF_HAND_1"/>
    <property type="match status" value="1"/>
</dbReference>
<dbReference type="STRING" id="307972.A0A2G8JJV2"/>
<name>A0A2G8JJV2_STIJA</name>
<evidence type="ECO:0000256" key="2">
    <source>
        <dbReference type="ARBA" id="ARBA00022490"/>
    </source>
</evidence>
<feature type="domain" description="EF-hand" evidence="6">
    <location>
        <begin position="23"/>
        <end position="58"/>
    </location>
</feature>
<dbReference type="GO" id="GO:0048306">
    <property type="term" value="F:calcium-dependent protein binding"/>
    <property type="evidence" value="ECO:0007669"/>
    <property type="project" value="UniProtKB-ARBA"/>
</dbReference>
<keyword evidence="5" id="KW-0106">Calcium</keyword>
<reference evidence="7 8" key="1">
    <citation type="journal article" date="2017" name="PLoS Biol.">
        <title>The sea cucumber genome provides insights into morphological evolution and visceral regeneration.</title>
        <authorList>
            <person name="Zhang X."/>
            <person name="Sun L."/>
            <person name="Yuan J."/>
            <person name="Sun Y."/>
            <person name="Gao Y."/>
            <person name="Zhang L."/>
            <person name="Li S."/>
            <person name="Dai H."/>
            <person name="Hamel J.F."/>
            <person name="Liu C."/>
            <person name="Yu Y."/>
            <person name="Liu S."/>
            <person name="Lin W."/>
            <person name="Guo K."/>
            <person name="Jin S."/>
            <person name="Xu P."/>
            <person name="Storey K.B."/>
            <person name="Huan P."/>
            <person name="Zhang T."/>
            <person name="Zhou Y."/>
            <person name="Zhang J."/>
            <person name="Lin C."/>
            <person name="Li X."/>
            <person name="Xing L."/>
            <person name="Huo D."/>
            <person name="Sun M."/>
            <person name="Wang L."/>
            <person name="Mercier A."/>
            <person name="Li F."/>
            <person name="Yang H."/>
            <person name="Xiang J."/>
        </authorList>
    </citation>
    <scope>NUCLEOTIDE SEQUENCE [LARGE SCALE GENOMIC DNA]</scope>
    <source>
        <strain evidence="7">Shaxun</strain>
        <tissue evidence="7">Muscle</tissue>
    </source>
</reference>
<sequence length="121" mass="13937">MIVMFDRSQTGTINFQEFGSLWKYITDWQGTFRSYDRDNSGSIDKNELKTALTSFGYRLSDRFYDILIRKFDRSGRGTVAFDDFIQCCVVIQNKHVEESILFVDVKGLLRSVVASAHIMTG</sequence>
<dbReference type="Gene3D" id="1.10.238.10">
    <property type="entry name" value="EF-hand"/>
    <property type="match status" value="1"/>
</dbReference>
<organism evidence="7 8">
    <name type="scientific">Stichopus japonicus</name>
    <name type="common">Sea cucumber</name>
    <dbReference type="NCBI Taxonomy" id="307972"/>
    <lineage>
        <taxon>Eukaryota</taxon>
        <taxon>Metazoa</taxon>
        <taxon>Echinodermata</taxon>
        <taxon>Eleutherozoa</taxon>
        <taxon>Echinozoa</taxon>
        <taxon>Holothuroidea</taxon>
        <taxon>Aspidochirotacea</taxon>
        <taxon>Aspidochirotida</taxon>
        <taxon>Stichopodidae</taxon>
        <taxon>Apostichopus</taxon>
    </lineage>
</organism>
<evidence type="ECO:0000256" key="3">
    <source>
        <dbReference type="ARBA" id="ARBA00022723"/>
    </source>
</evidence>
<dbReference type="AlphaFoldDB" id="A0A2G8JJV2"/>
<dbReference type="GO" id="GO:0005509">
    <property type="term" value="F:calcium ion binding"/>
    <property type="evidence" value="ECO:0007669"/>
    <property type="project" value="InterPro"/>
</dbReference>
<dbReference type="Proteomes" id="UP000230750">
    <property type="component" value="Unassembled WGS sequence"/>
</dbReference>